<dbReference type="Pfam" id="PF01478">
    <property type="entry name" value="Peptidase_A24"/>
    <property type="match status" value="1"/>
</dbReference>
<gene>
    <name evidence="3" type="ORF">UFOPK2598_00020</name>
</gene>
<feature type="transmembrane region" description="Helical" evidence="1">
    <location>
        <begin position="81"/>
        <end position="114"/>
    </location>
</feature>
<protein>
    <submittedName>
        <fullName evidence="3">Unannotated protein</fullName>
    </submittedName>
</protein>
<evidence type="ECO:0000256" key="1">
    <source>
        <dbReference type="SAM" id="Phobius"/>
    </source>
</evidence>
<proteinExistence type="predicted"/>
<name>A0A6J6NV35_9ZZZZ</name>
<keyword evidence="1" id="KW-1133">Transmembrane helix</keyword>
<dbReference type="Gene3D" id="1.20.120.1220">
    <property type="match status" value="1"/>
</dbReference>
<dbReference type="EMBL" id="CAEZXV010000001">
    <property type="protein sequence ID" value="CAB4690650.1"/>
    <property type="molecule type" value="Genomic_DNA"/>
</dbReference>
<dbReference type="AlphaFoldDB" id="A0A6J6NV35"/>
<dbReference type="GO" id="GO:0016020">
    <property type="term" value="C:membrane"/>
    <property type="evidence" value="ECO:0007669"/>
    <property type="project" value="InterPro"/>
</dbReference>
<sequence length="137" mass="15361">MLRSLEIALYLYFAITISIYDCKSHLIRNRELVKFLALSAALNIFSGHFQGFAIAAALLPIALLVVSIFGNKIGSGDLKLYLVLAIWCCDIQSWFTYFAYSWILGGIYGVLLIFRGKGRLQRIAFAPFIFLGFLPAI</sequence>
<accession>A0A6J6NV35</accession>
<feature type="transmembrane region" description="Helical" evidence="1">
    <location>
        <begin position="47"/>
        <end position="69"/>
    </location>
</feature>
<dbReference type="InterPro" id="IPR000045">
    <property type="entry name" value="Prepilin_IV_endopep_pep"/>
</dbReference>
<reference evidence="3" key="1">
    <citation type="submission" date="2020-05" db="EMBL/GenBank/DDBJ databases">
        <authorList>
            <person name="Chiriac C."/>
            <person name="Salcher M."/>
            <person name="Ghai R."/>
            <person name="Kavagutti S V."/>
        </authorList>
    </citation>
    <scope>NUCLEOTIDE SEQUENCE</scope>
</reference>
<evidence type="ECO:0000313" key="3">
    <source>
        <dbReference type="EMBL" id="CAB4690650.1"/>
    </source>
</evidence>
<keyword evidence="1" id="KW-0472">Membrane</keyword>
<organism evidence="3">
    <name type="scientific">freshwater metagenome</name>
    <dbReference type="NCBI Taxonomy" id="449393"/>
    <lineage>
        <taxon>unclassified sequences</taxon>
        <taxon>metagenomes</taxon>
        <taxon>ecological metagenomes</taxon>
    </lineage>
</organism>
<feature type="domain" description="Prepilin type IV endopeptidase peptidase" evidence="2">
    <location>
        <begin position="9"/>
        <end position="110"/>
    </location>
</feature>
<dbReference type="GO" id="GO:0004190">
    <property type="term" value="F:aspartic-type endopeptidase activity"/>
    <property type="evidence" value="ECO:0007669"/>
    <property type="project" value="InterPro"/>
</dbReference>
<keyword evidence="1" id="KW-0812">Transmembrane</keyword>
<evidence type="ECO:0000259" key="2">
    <source>
        <dbReference type="Pfam" id="PF01478"/>
    </source>
</evidence>
<feature type="transmembrane region" description="Helical" evidence="1">
    <location>
        <begin position="7"/>
        <end position="27"/>
    </location>
</feature>